<name>A0ACB8UWX1_9EURO</name>
<gene>
    <name evidence="1" type="ORF">LOY88_003219</name>
</gene>
<reference evidence="1" key="1">
    <citation type="journal article" date="2022" name="bioRxiv">
        <title>Population genetic analysis of Ophidiomyces ophidiicola, the causative agent of snake fungal disease, indicates recent introductions to the USA.</title>
        <authorList>
            <person name="Ladner J.T."/>
            <person name="Palmer J.M."/>
            <person name="Ettinger C.L."/>
            <person name="Stajich J.E."/>
            <person name="Farrell T.M."/>
            <person name="Glorioso B.M."/>
            <person name="Lawson B."/>
            <person name="Price S.J."/>
            <person name="Stengle A.G."/>
            <person name="Grear D.A."/>
            <person name="Lorch J.M."/>
        </authorList>
    </citation>
    <scope>NUCLEOTIDE SEQUENCE</scope>
    <source>
        <strain evidence="1">NWHC 24266-5</strain>
    </source>
</reference>
<evidence type="ECO:0000313" key="1">
    <source>
        <dbReference type="EMBL" id="KAI2387197.1"/>
    </source>
</evidence>
<protein>
    <submittedName>
        <fullName evidence="1">Uncharacterized protein</fullName>
    </submittedName>
</protein>
<sequence length="454" mass="49442">MENFSDIELQARSGLELEKKWTSKSNRSNEFQDEQLPSSALPLPPVDRGIRAWLFLVGAFLIESLIWGLPFSYGVFQDFYETHEPFESNPSGIAAIGTTALGVMYLGSPVCFALMEKWLFWRKWSLHVGLSLLLTALVASAFATKVWHLIFTQGALYGIGGALSYNPAVIFCDEWFVCKKGFAFGVMWAGTGFAGVTIPFLMSWMLKRFGLKVALLSWAAIVALLLTPLIFFVRPRIPRNHNYRPCRLSLRFCYNRTFIFLQLGNILEGLGHFMPTIYLPAYARNLGVRNEAITASISLVNAASIFGSTFLGFLIDRFHVTTVILISTIGATLSIFLLWGLSSSAGLLFVFSIAYGFFAGGNAATYAGILKEVSSDKPESGGGTGMVIGMLSAGRGIGSVACGPLSEILIRGRPWAGKAGLGYGTEYGPLIIFTGTSALLGGIGFAARKLGWMK</sequence>
<proteinExistence type="predicted"/>
<comment type="caution">
    <text evidence="1">The sequence shown here is derived from an EMBL/GenBank/DDBJ whole genome shotgun (WGS) entry which is preliminary data.</text>
</comment>
<accession>A0ACB8UWX1</accession>
<dbReference type="EMBL" id="JALBCA010000041">
    <property type="protein sequence ID" value="KAI2387197.1"/>
    <property type="molecule type" value="Genomic_DNA"/>
</dbReference>
<organism evidence="1">
    <name type="scientific">Ophidiomyces ophidiicola</name>
    <dbReference type="NCBI Taxonomy" id="1387563"/>
    <lineage>
        <taxon>Eukaryota</taxon>
        <taxon>Fungi</taxon>
        <taxon>Dikarya</taxon>
        <taxon>Ascomycota</taxon>
        <taxon>Pezizomycotina</taxon>
        <taxon>Eurotiomycetes</taxon>
        <taxon>Eurotiomycetidae</taxon>
        <taxon>Onygenales</taxon>
        <taxon>Onygenaceae</taxon>
        <taxon>Ophidiomyces</taxon>
    </lineage>
</organism>